<dbReference type="Proteomes" id="UP001632339">
    <property type="component" value="Unassembled WGS sequence"/>
</dbReference>
<reference evidence="1 4" key="2">
    <citation type="submission" date="2024-12" db="EMBL/GenBank/DDBJ databases">
        <title>C001-4G Acinetobacter sp. assembled genome.</title>
        <authorList>
            <person name="D'Arcy K."/>
            <person name="Kingdon A.D.H."/>
            <person name="Breen A."/>
            <person name="Mckeown C."/>
            <person name="Allman E."/>
            <person name="Sharma P."/>
            <person name="Mcleman A."/>
            <person name="Roberts A.P."/>
        </authorList>
    </citation>
    <scope>NUCLEOTIDE SEQUENCE [LARGE SCALE GENOMIC DNA]</scope>
    <source>
        <strain evidence="1 4">C1-4G</strain>
    </source>
</reference>
<dbReference type="EMBL" id="FMBK01000002">
    <property type="protein sequence ID" value="SCC71113.1"/>
    <property type="molecule type" value="Genomic_DNA"/>
</dbReference>
<sequence length="74" mass="8433">MSKNFKSLTYIVDEHLTDTLSWLCHHQDTFDSFIYNALTQELAVQHANGTDIIRVGDYLNASYGILLTAHNFAE</sequence>
<reference evidence="2 3" key="1">
    <citation type="submission" date="2016-08" db="EMBL/GenBank/DDBJ databases">
        <authorList>
            <person name="Seilhamer J.J."/>
        </authorList>
    </citation>
    <scope>NUCLEOTIDE SEQUENCE [LARGE SCALE GENOMIC DNA]</scope>
    <source>
        <strain evidence="2 3">ANC 4874</strain>
    </source>
</reference>
<evidence type="ECO:0000313" key="3">
    <source>
        <dbReference type="Proteomes" id="UP000243661"/>
    </source>
</evidence>
<dbReference type="OrthoDB" id="6712228at2"/>
<proteinExistence type="predicted"/>
<dbReference type="RefSeq" id="WP_053580048.1">
    <property type="nucleotide sequence ID" value="NZ_FMBK01000002.1"/>
</dbReference>
<evidence type="ECO:0000313" key="4">
    <source>
        <dbReference type="Proteomes" id="UP001632339"/>
    </source>
</evidence>
<gene>
    <name evidence="1" type="ORF">ACKVE0_03825</name>
    <name evidence="2" type="ORF">GA0116959_102214</name>
</gene>
<protein>
    <submittedName>
        <fullName evidence="2">Uncharacterized protein</fullName>
    </submittedName>
</protein>
<organism evidence="2 3">
    <name type="scientific">Acinetobacter albensis</name>
    <dbReference type="NCBI Taxonomy" id="1673609"/>
    <lineage>
        <taxon>Bacteria</taxon>
        <taxon>Pseudomonadati</taxon>
        <taxon>Pseudomonadota</taxon>
        <taxon>Gammaproteobacteria</taxon>
        <taxon>Moraxellales</taxon>
        <taxon>Moraxellaceae</taxon>
        <taxon>Acinetobacter</taxon>
    </lineage>
</organism>
<dbReference type="Proteomes" id="UP000243661">
    <property type="component" value="Unassembled WGS sequence"/>
</dbReference>
<name>A0A1C4GTC5_9GAMM</name>
<dbReference type="AlphaFoldDB" id="A0A1C4GTC5"/>
<keyword evidence="4" id="KW-1185">Reference proteome</keyword>
<dbReference type="EMBL" id="JBJXCW010000003">
    <property type="protein sequence ID" value="MFN0296661.1"/>
    <property type="molecule type" value="Genomic_DNA"/>
</dbReference>
<accession>A0A1C4GTC5</accession>
<evidence type="ECO:0000313" key="1">
    <source>
        <dbReference type="EMBL" id="MFN0296661.1"/>
    </source>
</evidence>
<evidence type="ECO:0000313" key="2">
    <source>
        <dbReference type="EMBL" id="SCC71113.1"/>
    </source>
</evidence>